<feature type="compositionally biased region" description="Basic and acidic residues" evidence="9">
    <location>
        <begin position="103"/>
        <end position="123"/>
    </location>
</feature>
<keyword evidence="3" id="KW-0812">Transmembrane</keyword>
<keyword evidence="6" id="KW-0472">Membrane</keyword>
<evidence type="ECO:0000256" key="9">
    <source>
        <dbReference type="SAM" id="MobiDB-lite"/>
    </source>
</evidence>
<evidence type="ECO:0000256" key="7">
    <source>
        <dbReference type="ARBA" id="ARBA00023180"/>
    </source>
</evidence>
<evidence type="ECO:0000259" key="10">
    <source>
        <dbReference type="Pfam" id="PF07714"/>
    </source>
</evidence>
<comment type="subcellular location">
    <subcellularLocation>
        <location evidence="1">Membrane</location>
        <topology evidence="1">Single-pass type I membrane protein</topology>
    </subcellularLocation>
</comment>
<dbReference type="EMBL" id="QGKX02000095">
    <property type="protein sequence ID" value="KAF3573216.1"/>
    <property type="molecule type" value="Genomic_DNA"/>
</dbReference>
<dbReference type="Proteomes" id="UP000712600">
    <property type="component" value="Unassembled WGS sequence"/>
</dbReference>
<dbReference type="Pfam" id="PF07714">
    <property type="entry name" value="PK_Tyr_Ser-Thr"/>
    <property type="match status" value="1"/>
</dbReference>
<reference evidence="11" key="1">
    <citation type="submission" date="2019-12" db="EMBL/GenBank/DDBJ databases">
        <title>Genome sequencing and annotation of Brassica cretica.</title>
        <authorList>
            <person name="Studholme D.J."/>
            <person name="Sarris P."/>
        </authorList>
    </citation>
    <scope>NUCLEOTIDE SEQUENCE</scope>
    <source>
        <strain evidence="11">PFS-109/04</strain>
        <tissue evidence="11">Leaf</tissue>
    </source>
</reference>
<evidence type="ECO:0000313" key="11">
    <source>
        <dbReference type="EMBL" id="KAF3573216.1"/>
    </source>
</evidence>
<feature type="domain" description="Serine-threonine/tyrosine-protein kinase catalytic" evidence="10">
    <location>
        <begin position="17"/>
        <end position="69"/>
    </location>
</feature>
<evidence type="ECO:0000256" key="6">
    <source>
        <dbReference type="ARBA" id="ARBA00023136"/>
    </source>
</evidence>
<accession>A0A8S9RKK0</accession>
<keyword evidence="8" id="KW-0067">ATP-binding</keyword>
<dbReference type="GO" id="GO:0016020">
    <property type="term" value="C:membrane"/>
    <property type="evidence" value="ECO:0007669"/>
    <property type="project" value="UniProtKB-SubCell"/>
</dbReference>
<keyword evidence="4" id="KW-0732">Signal</keyword>
<keyword evidence="2" id="KW-0418">Kinase</keyword>
<dbReference type="PROSITE" id="PS00107">
    <property type="entry name" value="PROTEIN_KINASE_ATP"/>
    <property type="match status" value="1"/>
</dbReference>
<name>A0A8S9RKK0_BRACR</name>
<dbReference type="SUPFAM" id="SSF56112">
    <property type="entry name" value="Protein kinase-like (PK-like)"/>
    <property type="match status" value="1"/>
</dbReference>
<evidence type="ECO:0000256" key="4">
    <source>
        <dbReference type="ARBA" id="ARBA00022729"/>
    </source>
</evidence>
<feature type="binding site" evidence="8">
    <location>
        <position position="44"/>
    </location>
    <ligand>
        <name>ATP</name>
        <dbReference type="ChEBI" id="CHEBI:30616"/>
    </ligand>
</feature>
<dbReference type="InterPro" id="IPR045874">
    <property type="entry name" value="LRK10/LRL21-25-like"/>
</dbReference>
<evidence type="ECO:0000313" key="12">
    <source>
        <dbReference type="Proteomes" id="UP000712600"/>
    </source>
</evidence>
<dbReference type="InterPro" id="IPR011009">
    <property type="entry name" value="Kinase-like_dom_sf"/>
</dbReference>
<evidence type="ECO:0000256" key="2">
    <source>
        <dbReference type="ARBA" id="ARBA00022527"/>
    </source>
</evidence>
<dbReference type="GO" id="GO:0005524">
    <property type="term" value="F:ATP binding"/>
    <property type="evidence" value="ECO:0007669"/>
    <property type="project" value="UniProtKB-UniRule"/>
</dbReference>
<feature type="region of interest" description="Disordered" evidence="9">
    <location>
        <begin position="82"/>
        <end position="179"/>
    </location>
</feature>
<keyword evidence="2" id="KW-0723">Serine/threonine-protein kinase</keyword>
<protein>
    <recommendedName>
        <fullName evidence="10">Serine-threonine/tyrosine-protein kinase catalytic domain-containing protein</fullName>
    </recommendedName>
</protein>
<dbReference type="GO" id="GO:0004674">
    <property type="term" value="F:protein serine/threonine kinase activity"/>
    <property type="evidence" value="ECO:0007669"/>
    <property type="project" value="UniProtKB-KW"/>
</dbReference>
<evidence type="ECO:0000256" key="1">
    <source>
        <dbReference type="ARBA" id="ARBA00004479"/>
    </source>
</evidence>
<evidence type="ECO:0000256" key="5">
    <source>
        <dbReference type="ARBA" id="ARBA00022989"/>
    </source>
</evidence>
<sequence length="179" mass="19972">MLKRYSYTRVKKMTNSFANALGKGGFGTVYKGKLPDGNQDVAVKILKESKGNGEEFINEVASMSRTSHHCDAKRDEEWRLFNHKASHTGQHLKSTCPHHRKTNSKEPRGKEHVGSTTRSHELEGSSTSSRGEDDAGDPHLPLPALPKSFVRGVTRVKQRGNPYPLARRRSVIEDPTLGR</sequence>
<evidence type="ECO:0000256" key="3">
    <source>
        <dbReference type="ARBA" id="ARBA00022692"/>
    </source>
</evidence>
<organism evidence="11 12">
    <name type="scientific">Brassica cretica</name>
    <name type="common">Mustard</name>
    <dbReference type="NCBI Taxonomy" id="69181"/>
    <lineage>
        <taxon>Eukaryota</taxon>
        <taxon>Viridiplantae</taxon>
        <taxon>Streptophyta</taxon>
        <taxon>Embryophyta</taxon>
        <taxon>Tracheophyta</taxon>
        <taxon>Spermatophyta</taxon>
        <taxon>Magnoliopsida</taxon>
        <taxon>eudicotyledons</taxon>
        <taxon>Gunneridae</taxon>
        <taxon>Pentapetalae</taxon>
        <taxon>rosids</taxon>
        <taxon>malvids</taxon>
        <taxon>Brassicales</taxon>
        <taxon>Brassicaceae</taxon>
        <taxon>Brassiceae</taxon>
        <taxon>Brassica</taxon>
    </lineage>
</organism>
<dbReference type="InterPro" id="IPR001245">
    <property type="entry name" value="Ser-Thr/Tyr_kinase_cat_dom"/>
</dbReference>
<gene>
    <name evidence="11" type="ORF">F2Q69_00061299</name>
</gene>
<dbReference type="Gene3D" id="3.30.200.20">
    <property type="entry name" value="Phosphorylase Kinase, domain 1"/>
    <property type="match status" value="1"/>
</dbReference>
<evidence type="ECO:0000256" key="8">
    <source>
        <dbReference type="PROSITE-ProRule" id="PRU10141"/>
    </source>
</evidence>
<dbReference type="AlphaFoldDB" id="A0A8S9RKK0"/>
<proteinExistence type="predicted"/>
<keyword evidence="5" id="KW-1133">Transmembrane helix</keyword>
<dbReference type="InterPro" id="IPR017441">
    <property type="entry name" value="Protein_kinase_ATP_BS"/>
</dbReference>
<keyword evidence="8" id="KW-0547">Nucleotide-binding</keyword>
<comment type="caution">
    <text evidence="11">The sequence shown here is derived from an EMBL/GenBank/DDBJ whole genome shotgun (WGS) entry which is preliminary data.</text>
</comment>
<keyword evidence="2" id="KW-0808">Transferase</keyword>
<dbReference type="PANTHER" id="PTHR27009">
    <property type="entry name" value="RUST RESISTANCE KINASE LR10-RELATED"/>
    <property type="match status" value="1"/>
</dbReference>
<keyword evidence="7" id="KW-0325">Glycoprotein</keyword>